<dbReference type="CDD" id="cd00156">
    <property type="entry name" value="REC"/>
    <property type="match status" value="1"/>
</dbReference>
<dbReference type="EMBL" id="VZQZ01000007">
    <property type="protein sequence ID" value="KAB0664739.1"/>
    <property type="molecule type" value="Genomic_DNA"/>
</dbReference>
<dbReference type="Pfam" id="PF02954">
    <property type="entry name" value="HTH_8"/>
    <property type="match status" value="1"/>
</dbReference>
<dbReference type="PROSITE" id="PS00675">
    <property type="entry name" value="SIGMA54_INTERACT_1"/>
    <property type="match status" value="1"/>
</dbReference>
<evidence type="ECO:0000313" key="10">
    <source>
        <dbReference type="Proteomes" id="UP000420562"/>
    </source>
</evidence>
<dbReference type="InterPro" id="IPR002078">
    <property type="entry name" value="Sigma_54_int"/>
</dbReference>
<dbReference type="InterPro" id="IPR009057">
    <property type="entry name" value="Homeodomain-like_sf"/>
</dbReference>
<dbReference type="SUPFAM" id="SSF52540">
    <property type="entry name" value="P-loop containing nucleoside triphosphate hydrolases"/>
    <property type="match status" value="1"/>
</dbReference>
<keyword evidence="6" id="KW-0597">Phosphoprotein</keyword>
<dbReference type="AlphaFoldDB" id="A0A7J4ZPP5"/>
<reference evidence="9 10" key="1">
    <citation type="submission" date="2019-09" db="EMBL/GenBank/DDBJ databases">
        <title>Geobacter sp. Red96, a novel strain isolated from paddy soil.</title>
        <authorList>
            <person name="Xu Z."/>
            <person name="Masuda Y."/>
            <person name="Itoh H."/>
            <person name="Senoo K."/>
        </authorList>
    </citation>
    <scope>NUCLEOTIDE SEQUENCE [LARGE SCALE GENOMIC DNA]</scope>
    <source>
        <strain evidence="9 10">Red96</strain>
    </source>
</reference>
<dbReference type="SUPFAM" id="SSF46689">
    <property type="entry name" value="Homeodomain-like"/>
    <property type="match status" value="1"/>
</dbReference>
<keyword evidence="4" id="KW-0238">DNA-binding</keyword>
<feature type="modified residue" description="4-aspartylphosphate" evidence="6">
    <location>
        <position position="65"/>
    </location>
</feature>
<dbReference type="GO" id="GO:0006355">
    <property type="term" value="P:regulation of DNA-templated transcription"/>
    <property type="evidence" value="ECO:0007669"/>
    <property type="project" value="InterPro"/>
</dbReference>
<proteinExistence type="predicted"/>
<gene>
    <name evidence="9" type="ORF">F6V25_11790</name>
</gene>
<keyword evidence="3" id="KW-0805">Transcription regulation</keyword>
<accession>A0A7J4ZPP5</accession>
<dbReference type="GO" id="GO:0043565">
    <property type="term" value="F:sequence-specific DNA binding"/>
    <property type="evidence" value="ECO:0007669"/>
    <property type="project" value="InterPro"/>
</dbReference>
<dbReference type="InterPro" id="IPR025943">
    <property type="entry name" value="Sigma_54_int_dom_ATP-bd_2"/>
</dbReference>
<dbReference type="GO" id="GO:0005524">
    <property type="term" value="F:ATP binding"/>
    <property type="evidence" value="ECO:0007669"/>
    <property type="project" value="UniProtKB-KW"/>
</dbReference>
<dbReference type="CDD" id="cd00009">
    <property type="entry name" value="AAA"/>
    <property type="match status" value="1"/>
</dbReference>
<dbReference type="Pfam" id="PF00072">
    <property type="entry name" value="Response_reg"/>
    <property type="match status" value="1"/>
</dbReference>
<keyword evidence="10" id="KW-1185">Reference proteome</keyword>
<organism evidence="9 10">
    <name type="scientific">Oryzomonas japonica</name>
    <dbReference type="NCBI Taxonomy" id="2603858"/>
    <lineage>
        <taxon>Bacteria</taxon>
        <taxon>Pseudomonadati</taxon>
        <taxon>Thermodesulfobacteriota</taxon>
        <taxon>Desulfuromonadia</taxon>
        <taxon>Geobacterales</taxon>
        <taxon>Geobacteraceae</taxon>
        <taxon>Oryzomonas</taxon>
    </lineage>
</organism>
<dbReference type="InterPro" id="IPR025944">
    <property type="entry name" value="Sigma_54_int_dom_CS"/>
</dbReference>
<dbReference type="Gene3D" id="3.40.50.2300">
    <property type="match status" value="1"/>
</dbReference>
<dbReference type="SMART" id="SM00382">
    <property type="entry name" value="AAA"/>
    <property type="match status" value="1"/>
</dbReference>
<evidence type="ECO:0000259" key="7">
    <source>
        <dbReference type="PROSITE" id="PS50045"/>
    </source>
</evidence>
<evidence type="ECO:0000256" key="3">
    <source>
        <dbReference type="ARBA" id="ARBA00023015"/>
    </source>
</evidence>
<dbReference type="FunFam" id="3.40.50.300:FF:000006">
    <property type="entry name" value="DNA-binding transcriptional regulator NtrC"/>
    <property type="match status" value="1"/>
</dbReference>
<dbReference type="Proteomes" id="UP000420562">
    <property type="component" value="Unassembled WGS sequence"/>
</dbReference>
<dbReference type="InterPro" id="IPR003593">
    <property type="entry name" value="AAA+_ATPase"/>
</dbReference>
<evidence type="ECO:0000259" key="8">
    <source>
        <dbReference type="PROSITE" id="PS50110"/>
    </source>
</evidence>
<dbReference type="Gene3D" id="1.10.10.60">
    <property type="entry name" value="Homeodomain-like"/>
    <property type="match status" value="1"/>
</dbReference>
<dbReference type="PROSITE" id="PS50110">
    <property type="entry name" value="RESPONSE_REGULATORY"/>
    <property type="match status" value="1"/>
</dbReference>
<dbReference type="InterPro" id="IPR002197">
    <property type="entry name" value="HTH_Fis"/>
</dbReference>
<dbReference type="SMART" id="SM00448">
    <property type="entry name" value="REC"/>
    <property type="match status" value="1"/>
</dbReference>
<evidence type="ECO:0000256" key="1">
    <source>
        <dbReference type="ARBA" id="ARBA00022741"/>
    </source>
</evidence>
<evidence type="ECO:0000313" key="9">
    <source>
        <dbReference type="EMBL" id="KAB0664739.1"/>
    </source>
</evidence>
<comment type="caution">
    <text evidence="9">The sequence shown here is derived from an EMBL/GenBank/DDBJ whole genome shotgun (WGS) entry which is preliminary data.</text>
</comment>
<dbReference type="SUPFAM" id="SSF52172">
    <property type="entry name" value="CheY-like"/>
    <property type="match status" value="1"/>
</dbReference>
<dbReference type="Pfam" id="PF00158">
    <property type="entry name" value="Sigma54_activat"/>
    <property type="match status" value="1"/>
</dbReference>
<evidence type="ECO:0000256" key="2">
    <source>
        <dbReference type="ARBA" id="ARBA00022840"/>
    </source>
</evidence>
<dbReference type="PROSITE" id="PS00688">
    <property type="entry name" value="SIGMA54_INTERACT_3"/>
    <property type="match status" value="1"/>
</dbReference>
<feature type="domain" description="Sigma-54 factor interaction" evidence="7">
    <location>
        <begin position="160"/>
        <end position="388"/>
    </location>
</feature>
<dbReference type="InterPro" id="IPR011006">
    <property type="entry name" value="CheY-like_superfamily"/>
</dbReference>
<dbReference type="RefSeq" id="WP_151128758.1">
    <property type="nucleotide sequence ID" value="NZ_VZQZ01000007.1"/>
</dbReference>
<feature type="domain" description="Response regulatory" evidence="8">
    <location>
        <begin position="15"/>
        <end position="130"/>
    </location>
</feature>
<dbReference type="InterPro" id="IPR027417">
    <property type="entry name" value="P-loop_NTPase"/>
</dbReference>
<sequence length="478" mass="53060">MTDTQKSQKNGKVPLVLFVDDNADFLEEIRFVLLSTSICEMVTLTDSSQVLAELDKGIYSALFLDWIMPGVSGADLLPVITQKYPTIPVIIMTGVSDVDTVVSCMKQGAMDYITKPLDSSRLISSINNAFKILELSNQNQQLQNYLLGDPLAQPDTFKDILTRSDKMQSIFKLVETIAPSRYPVLITGETGVGKELIARAIHKASGQQGSFTPLNVAGLDAHMFEDTLFGHKKGAFTGANELRQGLIAKAQGGTLFLDEIGDLAPESQIKLLRLLQENEYYRLGSDVLLKSDARIIVASNRDFKQLVAEGAFREDLYHRICYHKLHIPPLRERREDILPLVSHYINMAAKAMGKRAPRIAAELRWLLEEYEYPGNVRELINKVSSAVVVNKTGLLVQSDFPDLAVRSRTMIDAGTKVANSQFSLHVVFPKFPSMGQIEKLMFEEALKVTGGKKGPAADLLGVCRQTVQKKLSELEKMN</sequence>
<dbReference type="InterPro" id="IPR058031">
    <property type="entry name" value="AAA_lid_NorR"/>
</dbReference>
<evidence type="ECO:0000256" key="5">
    <source>
        <dbReference type="ARBA" id="ARBA00023163"/>
    </source>
</evidence>
<dbReference type="Pfam" id="PF25601">
    <property type="entry name" value="AAA_lid_14"/>
    <property type="match status" value="1"/>
</dbReference>
<protein>
    <submittedName>
        <fullName evidence="9">Sigma-54-dependent Fis family transcriptional regulator</fullName>
    </submittedName>
</protein>
<keyword evidence="5" id="KW-0804">Transcription</keyword>
<dbReference type="InterPro" id="IPR001789">
    <property type="entry name" value="Sig_transdc_resp-reg_receiver"/>
</dbReference>
<dbReference type="PROSITE" id="PS50045">
    <property type="entry name" value="SIGMA54_INTERACT_4"/>
    <property type="match status" value="1"/>
</dbReference>
<dbReference type="PANTHER" id="PTHR32071:SF13">
    <property type="entry name" value="RESPONSE REGULATOR HSFA"/>
    <property type="match status" value="1"/>
</dbReference>
<name>A0A7J4ZPP5_9BACT</name>
<evidence type="ECO:0000256" key="6">
    <source>
        <dbReference type="PROSITE-ProRule" id="PRU00169"/>
    </source>
</evidence>
<dbReference type="Gene3D" id="1.10.8.60">
    <property type="match status" value="1"/>
</dbReference>
<evidence type="ECO:0000256" key="4">
    <source>
        <dbReference type="ARBA" id="ARBA00023125"/>
    </source>
</evidence>
<dbReference type="PANTHER" id="PTHR32071">
    <property type="entry name" value="TRANSCRIPTIONAL REGULATORY PROTEIN"/>
    <property type="match status" value="1"/>
</dbReference>
<keyword evidence="1" id="KW-0547">Nucleotide-binding</keyword>
<dbReference type="GO" id="GO:0000160">
    <property type="term" value="P:phosphorelay signal transduction system"/>
    <property type="evidence" value="ECO:0007669"/>
    <property type="project" value="InterPro"/>
</dbReference>
<keyword evidence="2" id="KW-0067">ATP-binding</keyword>
<dbReference type="InterPro" id="IPR025662">
    <property type="entry name" value="Sigma_54_int_dom_ATP-bd_1"/>
</dbReference>
<dbReference type="PROSITE" id="PS00676">
    <property type="entry name" value="SIGMA54_INTERACT_2"/>
    <property type="match status" value="1"/>
</dbReference>
<dbReference type="Gene3D" id="3.40.50.300">
    <property type="entry name" value="P-loop containing nucleotide triphosphate hydrolases"/>
    <property type="match status" value="1"/>
</dbReference>